<sequence>MLTFGGCGADTFDGNVGRVSKTNRKRVSKALICGGLARESFSPGSEGVQQLCKGTETLIEAQVVHSVVCLSGMLKRVFCKEVSS</sequence>
<accession>A0A915DIE8</accession>
<dbReference type="Proteomes" id="UP000887574">
    <property type="component" value="Unplaced"/>
</dbReference>
<protein>
    <submittedName>
        <fullName evidence="2">Uncharacterized protein</fullName>
    </submittedName>
</protein>
<evidence type="ECO:0000313" key="2">
    <source>
        <dbReference type="WBParaSite" id="jg19797"/>
    </source>
</evidence>
<name>A0A915DIE8_9BILA</name>
<proteinExistence type="predicted"/>
<keyword evidence="1" id="KW-1185">Reference proteome</keyword>
<dbReference type="WBParaSite" id="jg19797">
    <property type="protein sequence ID" value="jg19797"/>
    <property type="gene ID" value="jg19797"/>
</dbReference>
<dbReference type="AlphaFoldDB" id="A0A915DIE8"/>
<reference evidence="2" key="1">
    <citation type="submission" date="2022-11" db="UniProtKB">
        <authorList>
            <consortium name="WormBaseParasite"/>
        </authorList>
    </citation>
    <scope>IDENTIFICATION</scope>
</reference>
<evidence type="ECO:0000313" key="1">
    <source>
        <dbReference type="Proteomes" id="UP000887574"/>
    </source>
</evidence>
<organism evidence="1 2">
    <name type="scientific">Ditylenchus dipsaci</name>
    <dbReference type="NCBI Taxonomy" id="166011"/>
    <lineage>
        <taxon>Eukaryota</taxon>
        <taxon>Metazoa</taxon>
        <taxon>Ecdysozoa</taxon>
        <taxon>Nematoda</taxon>
        <taxon>Chromadorea</taxon>
        <taxon>Rhabditida</taxon>
        <taxon>Tylenchina</taxon>
        <taxon>Tylenchomorpha</taxon>
        <taxon>Sphaerularioidea</taxon>
        <taxon>Anguinidae</taxon>
        <taxon>Anguininae</taxon>
        <taxon>Ditylenchus</taxon>
    </lineage>
</organism>